<sequence>MLVFIVKQPVGLSLFAQLYLHSLDISPISRSIEMPFQRVVFTYKSIRLMIGNLLWNRPSEYKRKDKVRKTSP</sequence>
<dbReference type="EMBL" id="NKXS01002349">
    <property type="protein sequence ID" value="PIN14107.1"/>
    <property type="molecule type" value="Genomic_DNA"/>
</dbReference>
<dbReference type="Proteomes" id="UP000231279">
    <property type="component" value="Unassembled WGS sequence"/>
</dbReference>
<comment type="caution">
    <text evidence="1">The sequence shown here is derived from an EMBL/GenBank/DDBJ whole genome shotgun (WGS) entry which is preliminary data.</text>
</comment>
<accession>A0A2G9H997</accession>
<organism evidence="1 2">
    <name type="scientific">Handroanthus impetiginosus</name>
    <dbReference type="NCBI Taxonomy" id="429701"/>
    <lineage>
        <taxon>Eukaryota</taxon>
        <taxon>Viridiplantae</taxon>
        <taxon>Streptophyta</taxon>
        <taxon>Embryophyta</taxon>
        <taxon>Tracheophyta</taxon>
        <taxon>Spermatophyta</taxon>
        <taxon>Magnoliopsida</taxon>
        <taxon>eudicotyledons</taxon>
        <taxon>Gunneridae</taxon>
        <taxon>Pentapetalae</taxon>
        <taxon>asterids</taxon>
        <taxon>lamiids</taxon>
        <taxon>Lamiales</taxon>
        <taxon>Bignoniaceae</taxon>
        <taxon>Crescentiina</taxon>
        <taxon>Tabebuia alliance</taxon>
        <taxon>Handroanthus</taxon>
    </lineage>
</organism>
<name>A0A2G9H997_9LAMI</name>
<reference evidence="2" key="1">
    <citation type="journal article" date="2018" name="Gigascience">
        <title>Genome assembly of the Pink Ipe (Handroanthus impetiginosus, Bignoniaceae), a highly valued, ecologically keystone Neotropical timber forest tree.</title>
        <authorList>
            <person name="Silva-Junior O.B."/>
            <person name="Grattapaglia D."/>
            <person name="Novaes E."/>
            <person name="Collevatti R.G."/>
        </authorList>
    </citation>
    <scope>NUCLEOTIDE SEQUENCE [LARGE SCALE GENOMIC DNA]</scope>
    <source>
        <strain evidence="2">cv. UFG-1</strain>
    </source>
</reference>
<evidence type="ECO:0000313" key="2">
    <source>
        <dbReference type="Proteomes" id="UP000231279"/>
    </source>
</evidence>
<keyword evidence="2" id="KW-1185">Reference proteome</keyword>
<gene>
    <name evidence="1" type="ORF">CDL12_13268</name>
</gene>
<evidence type="ECO:0000313" key="1">
    <source>
        <dbReference type="EMBL" id="PIN14107.1"/>
    </source>
</evidence>
<protein>
    <submittedName>
        <fullName evidence="1">Uncharacterized protein</fullName>
    </submittedName>
</protein>
<proteinExistence type="predicted"/>
<dbReference type="AlphaFoldDB" id="A0A2G9H997"/>